<dbReference type="HOGENOM" id="CLU_1795427_0_0_11"/>
<dbReference type="eggNOG" id="ENOG502ZJPF">
    <property type="taxonomic scope" value="Bacteria"/>
</dbReference>
<accession>U5WB06</accession>
<protein>
    <submittedName>
        <fullName evidence="1">Uncharacterized protein</fullName>
    </submittedName>
</protein>
<gene>
    <name evidence="1" type="ORF">AFR_34265</name>
</gene>
<dbReference type="Proteomes" id="UP000017746">
    <property type="component" value="Chromosome"/>
</dbReference>
<reference evidence="1 2" key="1">
    <citation type="journal article" date="2014" name="J. Biotechnol.">
        <title>Complete genome sequence of the actinobacterium Actinoplanes friuliensis HAG 010964, producer of the lipopeptide antibiotic friulimycin.</title>
        <authorList>
            <person name="Ruckert C."/>
            <person name="Szczepanowski R."/>
            <person name="Albersmeier A."/>
            <person name="Goesmann A."/>
            <person name="Fischer N."/>
            <person name="Steinkamper A."/>
            <person name="Puhler A."/>
            <person name="Biener R."/>
            <person name="Schwartz D."/>
            <person name="Kalinowski J."/>
        </authorList>
    </citation>
    <scope>NUCLEOTIDE SEQUENCE [LARGE SCALE GENOMIC DNA]</scope>
    <source>
        <strain evidence="1 2">DSM 7358</strain>
    </source>
</reference>
<dbReference type="KEGG" id="afs:AFR_34265"/>
<dbReference type="EMBL" id="CP006272">
    <property type="protein sequence ID" value="AGZ45111.1"/>
    <property type="molecule type" value="Genomic_DNA"/>
</dbReference>
<organism evidence="1 2">
    <name type="scientific">Actinoplanes friuliensis DSM 7358</name>
    <dbReference type="NCBI Taxonomy" id="1246995"/>
    <lineage>
        <taxon>Bacteria</taxon>
        <taxon>Bacillati</taxon>
        <taxon>Actinomycetota</taxon>
        <taxon>Actinomycetes</taxon>
        <taxon>Micromonosporales</taxon>
        <taxon>Micromonosporaceae</taxon>
        <taxon>Actinoplanes</taxon>
    </lineage>
</organism>
<evidence type="ECO:0000313" key="1">
    <source>
        <dbReference type="EMBL" id="AGZ45111.1"/>
    </source>
</evidence>
<name>U5WB06_9ACTN</name>
<dbReference type="AlphaFoldDB" id="U5WB06"/>
<evidence type="ECO:0000313" key="2">
    <source>
        <dbReference type="Proteomes" id="UP000017746"/>
    </source>
</evidence>
<keyword evidence="2" id="KW-1185">Reference proteome</keyword>
<proteinExistence type="predicted"/>
<sequence length="161" mass="16859">MPTTDEAMLPGVTVVVETFLLGTTGGRLTYRTASRALTDDEHPDAVARALAGVAADGLLHSTSWRFASGRIVLTYAALPDPDPGSATVVRAPGQTLAAGDGPLSPSPGRVDADDVAVHACRHLAFLRRTDPVVKASAARHRVLWDLLDEHQPAVAGLLRPA</sequence>